<accession>A0A328DPE4</accession>
<dbReference type="Proteomes" id="UP000249390">
    <property type="component" value="Unassembled WGS sequence"/>
</dbReference>
<gene>
    <name evidence="1" type="ORF">DM860_011222</name>
</gene>
<comment type="caution">
    <text evidence="1">The sequence shown here is derived from an EMBL/GenBank/DDBJ whole genome shotgun (WGS) entry which is preliminary data.</text>
</comment>
<dbReference type="PANTHER" id="PTHR31439">
    <property type="entry name" value="EXPRESSED PROTEIN"/>
    <property type="match status" value="1"/>
</dbReference>
<evidence type="ECO:0000313" key="2">
    <source>
        <dbReference type="Proteomes" id="UP000249390"/>
    </source>
</evidence>
<evidence type="ECO:0000313" key="1">
    <source>
        <dbReference type="EMBL" id="RAL47484.1"/>
    </source>
</evidence>
<protein>
    <submittedName>
        <fullName evidence="1">Uncharacterized protein</fullName>
    </submittedName>
</protein>
<sequence>MAFAPPSLDVWAWIQNLPPITQWRNDSFSMPICSSSSSCQPSLKLSITKSHDYKIHLTIFVDYNLPIVLWASKPTLVASKPTTKGLLDRDSVFHLLHNIVQVVLSYGPTRRARATLRLPTLHFDDASARDVFNISFLTLAFIICIYECPQDLRATCIRALKDQFASSRSRTSSVLLMRLLGSDTEEQWMRSVNLAITNWIVELQSRNNQTVLRTPSTLFSYACSSFGLWKVQLYCPIIAMDIEKCSHPSPDEPLRFSLNYHQLEGVIQLNYKVLIRENWIDVMVNTDNIRCDVIRLVDEALMNGRGAGVSEKHFPSRISLKLTPTLQTNIISVSLNRSSENPITEIEIERTVEASFEPPNLGLGLKVGGGETVVTSLKPWKFEQSVKGDSSCFNWFLHDNVDGREVFSSKPSKLAMMNPRAWFKNRYSNAHRPFTRQGGVVFAGDEYGEKVVWKVEKSAMGKTMEWELRGWIWLTYWPNKQMTFYSESRMSEFREVLHLSLV</sequence>
<name>A0A328DPE4_9ASTE</name>
<keyword evidence="2" id="KW-1185">Reference proteome</keyword>
<dbReference type="AlphaFoldDB" id="A0A328DPE4"/>
<proteinExistence type="predicted"/>
<dbReference type="PANTHER" id="PTHR31439:SF4">
    <property type="entry name" value="NEURONAL PAS DOMAIN PROTEIN"/>
    <property type="match status" value="1"/>
</dbReference>
<organism evidence="1 2">
    <name type="scientific">Cuscuta australis</name>
    <dbReference type="NCBI Taxonomy" id="267555"/>
    <lineage>
        <taxon>Eukaryota</taxon>
        <taxon>Viridiplantae</taxon>
        <taxon>Streptophyta</taxon>
        <taxon>Embryophyta</taxon>
        <taxon>Tracheophyta</taxon>
        <taxon>Spermatophyta</taxon>
        <taxon>Magnoliopsida</taxon>
        <taxon>eudicotyledons</taxon>
        <taxon>Gunneridae</taxon>
        <taxon>Pentapetalae</taxon>
        <taxon>asterids</taxon>
        <taxon>lamiids</taxon>
        <taxon>Solanales</taxon>
        <taxon>Convolvulaceae</taxon>
        <taxon>Cuscuteae</taxon>
        <taxon>Cuscuta</taxon>
        <taxon>Cuscuta subgen. Grammica</taxon>
        <taxon>Cuscuta sect. Cleistogrammica</taxon>
    </lineage>
</organism>
<dbReference type="EMBL" id="NQVE01000114">
    <property type="protein sequence ID" value="RAL47484.1"/>
    <property type="molecule type" value="Genomic_DNA"/>
</dbReference>
<reference evidence="1 2" key="1">
    <citation type="submission" date="2018-06" db="EMBL/GenBank/DDBJ databases">
        <title>The Genome of Cuscuta australis (Dodder) Provides Insight into the Evolution of Plant Parasitism.</title>
        <authorList>
            <person name="Liu H."/>
        </authorList>
    </citation>
    <scope>NUCLEOTIDE SEQUENCE [LARGE SCALE GENOMIC DNA]</scope>
    <source>
        <strain evidence="2">cv. Yunnan</strain>
        <tissue evidence="1">Vines</tissue>
    </source>
</reference>